<accession>A0A4C1W2L3</accession>
<dbReference type="EMBL" id="BGZK01000451">
    <property type="protein sequence ID" value="GBP44367.1"/>
    <property type="molecule type" value="Genomic_DNA"/>
</dbReference>
<organism evidence="1 2">
    <name type="scientific">Eumeta variegata</name>
    <name type="common">Bagworm moth</name>
    <name type="synonym">Eumeta japonica</name>
    <dbReference type="NCBI Taxonomy" id="151549"/>
    <lineage>
        <taxon>Eukaryota</taxon>
        <taxon>Metazoa</taxon>
        <taxon>Ecdysozoa</taxon>
        <taxon>Arthropoda</taxon>
        <taxon>Hexapoda</taxon>
        <taxon>Insecta</taxon>
        <taxon>Pterygota</taxon>
        <taxon>Neoptera</taxon>
        <taxon>Endopterygota</taxon>
        <taxon>Lepidoptera</taxon>
        <taxon>Glossata</taxon>
        <taxon>Ditrysia</taxon>
        <taxon>Tineoidea</taxon>
        <taxon>Psychidae</taxon>
        <taxon>Oiketicinae</taxon>
        <taxon>Eumeta</taxon>
    </lineage>
</organism>
<comment type="caution">
    <text evidence="1">The sequence shown here is derived from an EMBL/GenBank/DDBJ whole genome shotgun (WGS) entry which is preliminary data.</text>
</comment>
<evidence type="ECO:0000313" key="2">
    <source>
        <dbReference type="Proteomes" id="UP000299102"/>
    </source>
</evidence>
<dbReference type="AlphaFoldDB" id="A0A4C1W2L3"/>
<evidence type="ECO:0000313" key="1">
    <source>
        <dbReference type="EMBL" id="GBP44367.1"/>
    </source>
</evidence>
<protein>
    <submittedName>
        <fullName evidence="1">Uncharacterized protein</fullName>
    </submittedName>
</protein>
<name>A0A4C1W2L3_EUMVA</name>
<proteinExistence type="predicted"/>
<gene>
    <name evidence="1" type="ORF">EVAR_31262_1</name>
</gene>
<reference evidence="1 2" key="1">
    <citation type="journal article" date="2019" name="Commun. Biol.">
        <title>The bagworm genome reveals a unique fibroin gene that provides high tensile strength.</title>
        <authorList>
            <person name="Kono N."/>
            <person name="Nakamura H."/>
            <person name="Ohtoshi R."/>
            <person name="Tomita M."/>
            <person name="Numata K."/>
            <person name="Arakawa K."/>
        </authorList>
    </citation>
    <scope>NUCLEOTIDE SEQUENCE [LARGE SCALE GENOMIC DNA]</scope>
</reference>
<sequence>MWAYVVRGIDEFGRGWDDGGGVRGVVSILVNSRKNLILPRFSIYPRAYVDNHRLAGCIRPAVRFDPARETF</sequence>
<dbReference type="Proteomes" id="UP000299102">
    <property type="component" value="Unassembled WGS sequence"/>
</dbReference>
<keyword evidence="2" id="KW-1185">Reference proteome</keyword>